<evidence type="ECO:0008006" key="5">
    <source>
        <dbReference type="Google" id="ProtNLM"/>
    </source>
</evidence>
<feature type="transmembrane region" description="Helical" evidence="2">
    <location>
        <begin position="180"/>
        <end position="201"/>
    </location>
</feature>
<keyword evidence="2" id="KW-0812">Transmembrane</keyword>
<dbReference type="AlphaFoldDB" id="A0A0E3V0M4"/>
<dbReference type="InterPro" id="IPR001387">
    <property type="entry name" value="Cro/C1-type_HTH"/>
</dbReference>
<feature type="region of interest" description="Disordered" evidence="1">
    <location>
        <begin position="119"/>
        <end position="140"/>
    </location>
</feature>
<dbReference type="Gene3D" id="1.10.260.40">
    <property type="entry name" value="lambda repressor-like DNA-binding domains"/>
    <property type="match status" value="1"/>
</dbReference>
<dbReference type="GO" id="GO:0003677">
    <property type="term" value="F:DNA binding"/>
    <property type="evidence" value="ECO:0007669"/>
    <property type="project" value="InterPro"/>
</dbReference>
<reference evidence="3 4" key="1">
    <citation type="submission" date="2014-03" db="EMBL/GenBank/DDBJ databases">
        <title>Genome of Polynucleobacter strain MWH-MoK4.</title>
        <authorList>
            <person name="Hahn M.W."/>
        </authorList>
    </citation>
    <scope>NUCLEOTIDE SEQUENCE [LARGE SCALE GENOMIC DNA]</scope>
    <source>
        <strain evidence="3 4">MWH-MoK4</strain>
    </source>
</reference>
<dbReference type="Proteomes" id="UP000061135">
    <property type="component" value="Chromosome"/>
</dbReference>
<gene>
    <name evidence="3" type="ORF">CL55_00004050</name>
</gene>
<keyword evidence="4" id="KW-1185">Reference proteome</keyword>
<keyword evidence="2" id="KW-0472">Membrane</keyword>
<dbReference type="PATRIC" id="fig|576611.7.peg.406"/>
<organism evidence="3 4">
    <name type="scientific">Polynucleobacter duraquae</name>
    <dbReference type="NCBI Taxonomy" id="1835254"/>
    <lineage>
        <taxon>Bacteria</taxon>
        <taxon>Pseudomonadati</taxon>
        <taxon>Pseudomonadota</taxon>
        <taxon>Betaproteobacteria</taxon>
        <taxon>Burkholderiales</taxon>
        <taxon>Burkholderiaceae</taxon>
        <taxon>Polynucleobacter</taxon>
    </lineage>
</organism>
<evidence type="ECO:0000313" key="4">
    <source>
        <dbReference type="Proteomes" id="UP000061135"/>
    </source>
</evidence>
<dbReference type="KEGG" id="pdq:CL55_00004050"/>
<dbReference type="InterPro" id="IPR010982">
    <property type="entry name" value="Lambda_DNA-bd_dom_sf"/>
</dbReference>
<dbReference type="HOGENOM" id="CLU_831192_0_0_4"/>
<evidence type="ECO:0000313" key="3">
    <source>
        <dbReference type="EMBL" id="AKD24738.1"/>
    </source>
</evidence>
<dbReference type="SUPFAM" id="SSF47413">
    <property type="entry name" value="lambda repressor-like DNA-binding domains"/>
    <property type="match status" value="1"/>
</dbReference>
<dbReference type="STRING" id="1835254.CL55_00004050"/>
<dbReference type="EMBL" id="CP007501">
    <property type="protein sequence ID" value="AKD24738.1"/>
    <property type="molecule type" value="Genomic_DNA"/>
</dbReference>
<protein>
    <recommendedName>
        <fullName evidence="5">HTH cro/C1-type domain-containing protein</fullName>
    </recommendedName>
</protein>
<name>A0A0E3V0M4_9BURK</name>
<feature type="region of interest" description="Disordered" evidence="1">
    <location>
        <begin position="237"/>
        <end position="264"/>
    </location>
</feature>
<proteinExistence type="predicted"/>
<keyword evidence="2" id="KW-1133">Transmembrane helix</keyword>
<sequence>MSWVFKIICALQQFNGVTSMRPHKHYAQLEIIGSVLKDAREKKNLARAEFANSCCLSTKMILELEEGGMSSFYTFELKIATAKRVGRVLGLDESSYLTDPSATESIDETLIESVEVQETSASKKHEVAGVDSGSKNPPPRNETILSAVLANPQVSNLEETLNQVNVEHGFKLSTAGNSVVTIRVMTIVFSFLVLTGAIYGLNDRFNIINLAIGLVNPPQKAVVANDVQDLKPDEDLALKPESSDTTVKPPETQPAQALQTTPSEQCPYKQEAQLPTYQSPNPSKRGDIVNIKSLIKQAVCVVDNSGKQTVVNLESNASYAFRGTPPFVVITQDLDSVEMYFQGWRVRSPSVGAKQIKLLEVSL</sequence>
<evidence type="ECO:0000256" key="1">
    <source>
        <dbReference type="SAM" id="MobiDB-lite"/>
    </source>
</evidence>
<dbReference type="CDD" id="cd00093">
    <property type="entry name" value="HTH_XRE"/>
    <property type="match status" value="1"/>
</dbReference>
<evidence type="ECO:0000256" key="2">
    <source>
        <dbReference type="SAM" id="Phobius"/>
    </source>
</evidence>
<accession>A0A0E3V0M4</accession>
<feature type="compositionally biased region" description="Polar residues" evidence="1">
    <location>
        <begin position="253"/>
        <end position="264"/>
    </location>
</feature>